<dbReference type="RefSeq" id="WP_201157067.1">
    <property type="nucleotide sequence ID" value="NZ_NHSD01000229.1"/>
</dbReference>
<feature type="transmembrane region" description="Helical" evidence="2">
    <location>
        <begin position="12"/>
        <end position="36"/>
    </location>
</feature>
<name>A0A934TJL4_9RHOB</name>
<sequence>MFGWRRALAQAGLMIAGGLFLLASGALIAVAAWLWLAAWRDPVIASLIVSAGCALTAVVLFLLARPGRRRPPQPAPDSDTDNDADRPADAPSDRDAAVRAIFREAGLRVPERGESPALVEAFLVGLNIALRLRGTKRR</sequence>
<evidence type="ECO:0000256" key="2">
    <source>
        <dbReference type="SAM" id="Phobius"/>
    </source>
</evidence>
<dbReference type="AlphaFoldDB" id="A0A934TJL4"/>
<feature type="compositionally biased region" description="Basic and acidic residues" evidence="1">
    <location>
        <begin position="83"/>
        <end position="94"/>
    </location>
</feature>
<evidence type="ECO:0000313" key="4">
    <source>
        <dbReference type="Proteomes" id="UP000706333"/>
    </source>
</evidence>
<evidence type="ECO:0000256" key="1">
    <source>
        <dbReference type="SAM" id="MobiDB-lite"/>
    </source>
</evidence>
<feature type="transmembrane region" description="Helical" evidence="2">
    <location>
        <begin position="42"/>
        <end position="64"/>
    </location>
</feature>
<dbReference type="InterPro" id="IPR009937">
    <property type="entry name" value="Phage_holin_3_6"/>
</dbReference>
<comment type="caution">
    <text evidence="3">The sequence shown here is derived from an EMBL/GenBank/DDBJ whole genome shotgun (WGS) entry which is preliminary data.</text>
</comment>
<feature type="region of interest" description="Disordered" evidence="1">
    <location>
        <begin position="67"/>
        <end position="94"/>
    </location>
</feature>
<evidence type="ECO:0008006" key="5">
    <source>
        <dbReference type="Google" id="ProtNLM"/>
    </source>
</evidence>
<accession>A0A934TJL4</accession>
<keyword evidence="2" id="KW-1133">Transmembrane helix</keyword>
<dbReference type="Pfam" id="PF07332">
    <property type="entry name" value="Phage_holin_3_6"/>
    <property type="match status" value="1"/>
</dbReference>
<keyword evidence="2" id="KW-0812">Transmembrane</keyword>
<keyword evidence="4" id="KW-1185">Reference proteome</keyword>
<protein>
    <recommendedName>
        <fullName evidence="5">Holin-X, holin superfamily III</fullName>
    </recommendedName>
</protein>
<proteinExistence type="predicted"/>
<reference evidence="3" key="1">
    <citation type="submission" date="2017-05" db="EMBL/GenBank/DDBJ databases">
        <authorList>
            <person name="Imhoff J.F."/>
            <person name="Rahn T."/>
            <person name="Kuenzel S."/>
            <person name="Neulinger S.C."/>
        </authorList>
    </citation>
    <scope>NUCLEOTIDE SEQUENCE</scope>
    <source>
        <strain evidence="3">LMG 28126</strain>
    </source>
</reference>
<keyword evidence="2" id="KW-0472">Membrane</keyword>
<organism evidence="3 4">
    <name type="scientific">Rhodobaculum claviforme</name>
    <dbReference type="NCBI Taxonomy" id="1549854"/>
    <lineage>
        <taxon>Bacteria</taxon>
        <taxon>Pseudomonadati</taxon>
        <taxon>Pseudomonadota</taxon>
        <taxon>Alphaproteobacteria</taxon>
        <taxon>Rhodobacterales</taxon>
        <taxon>Paracoccaceae</taxon>
        <taxon>Rhodobaculum</taxon>
    </lineage>
</organism>
<evidence type="ECO:0000313" key="3">
    <source>
        <dbReference type="EMBL" id="MBK5927304.1"/>
    </source>
</evidence>
<dbReference type="Proteomes" id="UP000706333">
    <property type="component" value="Unassembled WGS sequence"/>
</dbReference>
<dbReference type="EMBL" id="NHSD01000229">
    <property type="protein sequence ID" value="MBK5927304.1"/>
    <property type="molecule type" value="Genomic_DNA"/>
</dbReference>
<reference evidence="3" key="2">
    <citation type="journal article" date="2020" name="Microorganisms">
        <title>Osmotic Adaptation and Compatible Solute Biosynthesis of Phototrophic Bacteria as Revealed from Genome Analyses.</title>
        <authorList>
            <person name="Imhoff J.F."/>
            <person name="Rahn T."/>
            <person name="Kunzel S."/>
            <person name="Keller A."/>
            <person name="Neulinger S.C."/>
        </authorList>
    </citation>
    <scope>NUCLEOTIDE SEQUENCE</scope>
    <source>
        <strain evidence="3">LMG 28126</strain>
    </source>
</reference>
<gene>
    <name evidence="3" type="ORF">CCR87_08170</name>
</gene>